<sequence length="179" mass="19924">MKGKYKAALALLLLLILIPLTLLMTLGLWVPTLAGIWLPVGTRIALEQSPRLTRHGLVIPDLRYLVNDCSLAHITQAELTHPSRWLLNIKSLKLDAACLAKLPATEASPAAPRTLAQWQSMLPNTWINIDNVILAPWPEWQGKLAISMTPVIQQIRYQGEKVKFQGQLRGQALTVSQLE</sequence>
<gene>
    <name evidence="1" type="ORF">EW905_13875</name>
</gene>
<reference evidence="1" key="1">
    <citation type="submission" date="2019-02" db="EMBL/GenBank/DDBJ databases">
        <authorList>
            <person name="Ashton P.M."/>
            <person name="Dallman T."/>
            <person name="Nair S."/>
            <person name="De Pinna E."/>
            <person name="Peters T."/>
            <person name="Grant K."/>
        </authorList>
    </citation>
    <scope>NUCLEOTIDE SEQUENCE</scope>
    <source>
        <strain evidence="1">406627</strain>
    </source>
</reference>
<dbReference type="InterPro" id="IPR021730">
    <property type="entry name" value="YdbH"/>
</dbReference>
<feature type="non-terminal residue" evidence="1">
    <location>
        <position position="179"/>
    </location>
</feature>
<evidence type="ECO:0000313" key="1">
    <source>
        <dbReference type="EMBL" id="ECB4187126.1"/>
    </source>
</evidence>
<accession>A0A5X9MMN7</accession>
<dbReference type="AlphaFoldDB" id="A0A5X9MMN7"/>
<name>A0A5X9MMN7_SALTM</name>
<comment type="caution">
    <text evidence="1">The sequence shown here is derived from an EMBL/GenBank/DDBJ whole genome shotgun (WGS) entry which is preliminary data.</text>
</comment>
<dbReference type="Pfam" id="PF11739">
    <property type="entry name" value="YdbH-like"/>
    <property type="match status" value="1"/>
</dbReference>
<protein>
    <recommendedName>
        <fullName evidence="2">DctA Dicarboxylate transport</fullName>
    </recommendedName>
</protein>
<evidence type="ECO:0008006" key="2">
    <source>
        <dbReference type="Google" id="ProtNLM"/>
    </source>
</evidence>
<dbReference type="EMBL" id="AAHXMZ010000018">
    <property type="protein sequence ID" value="ECB4187126.1"/>
    <property type="molecule type" value="Genomic_DNA"/>
</dbReference>
<proteinExistence type="predicted"/>
<organism evidence="1">
    <name type="scientific">Salmonella typhimurium</name>
    <dbReference type="NCBI Taxonomy" id="90371"/>
    <lineage>
        <taxon>Bacteria</taxon>
        <taxon>Pseudomonadati</taxon>
        <taxon>Pseudomonadota</taxon>
        <taxon>Gammaproteobacteria</taxon>
        <taxon>Enterobacterales</taxon>
        <taxon>Enterobacteriaceae</taxon>
        <taxon>Salmonella</taxon>
    </lineage>
</organism>